<dbReference type="CDD" id="cd07814">
    <property type="entry name" value="SRPBCC_CalC_Aha1-like"/>
    <property type="match status" value="1"/>
</dbReference>
<name>A0A927MWH4_9ACTN</name>
<gene>
    <name evidence="3" type="ORF">HEB94_001388</name>
</gene>
<dbReference type="SUPFAM" id="SSF55961">
    <property type="entry name" value="Bet v1-like"/>
    <property type="match status" value="1"/>
</dbReference>
<comment type="caution">
    <text evidence="3">The sequence shown here is derived from an EMBL/GenBank/DDBJ whole genome shotgun (WGS) entry which is preliminary data.</text>
</comment>
<evidence type="ECO:0000256" key="1">
    <source>
        <dbReference type="ARBA" id="ARBA00006817"/>
    </source>
</evidence>
<dbReference type="Gene3D" id="3.30.530.20">
    <property type="match status" value="1"/>
</dbReference>
<reference evidence="3" key="1">
    <citation type="submission" date="2020-10" db="EMBL/GenBank/DDBJ databases">
        <title>Sequencing the genomes of 1000 actinobacteria strains.</title>
        <authorList>
            <person name="Klenk H.-P."/>
        </authorList>
    </citation>
    <scope>NUCLEOTIDE SEQUENCE</scope>
    <source>
        <strain evidence="3">DSM 45354</strain>
    </source>
</reference>
<protein>
    <submittedName>
        <fullName evidence="3">Uncharacterized protein YndB with AHSA1/START domain</fullName>
    </submittedName>
</protein>
<dbReference type="Proteomes" id="UP000638648">
    <property type="component" value="Unassembled WGS sequence"/>
</dbReference>
<evidence type="ECO:0000313" key="3">
    <source>
        <dbReference type="EMBL" id="MBE1604540.1"/>
    </source>
</evidence>
<dbReference type="InterPro" id="IPR023393">
    <property type="entry name" value="START-like_dom_sf"/>
</dbReference>
<evidence type="ECO:0000259" key="2">
    <source>
        <dbReference type="Pfam" id="PF08327"/>
    </source>
</evidence>
<sequence length="140" mass="15159">MTENAGYPYTLTRTLDVPVAAVWKAWTDPEQYTVWAHAVPGSVEMDVRPGGAWKAVMSTPGGDFPLAGSFLEVKENERLVLAMGAPDEPHPAVMDADFTAQGEQTTLVVSQTCASEEERDMTQQGSTMLLDGLTAFLHKS</sequence>
<dbReference type="Pfam" id="PF08327">
    <property type="entry name" value="AHSA1"/>
    <property type="match status" value="1"/>
</dbReference>
<organism evidence="3 4">
    <name type="scientific">Actinopolymorpha pittospori</name>
    <dbReference type="NCBI Taxonomy" id="648752"/>
    <lineage>
        <taxon>Bacteria</taxon>
        <taxon>Bacillati</taxon>
        <taxon>Actinomycetota</taxon>
        <taxon>Actinomycetes</taxon>
        <taxon>Propionibacteriales</taxon>
        <taxon>Actinopolymorphaceae</taxon>
        <taxon>Actinopolymorpha</taxon>
    </lineage>
</organism>
<feature type="domain" description="Activator of Hsp90 ATPase homologue 1/2-like C-terminal" evidence="2">
    <location>
        <begin position="16"/>
        <end position="137"/>
    </location>
</feature>
<dbReference type="RefSeq" id="WP_192749058.1">
    <property type="nucleotide sequence ID" value="NZ_BAABJL010000126.1"/>
</dbReference>
<dbReference type="EMBL" id="JADBEM010000001">
    <property type="protein sequence ID" value="MBE1604540.1"/>
    <property type="molecule type" value="Genomic_DNA"/>
</dbReference>
<keyword evidence="4" id="KW-1185">Reference proteome</keyword>
<accession>A0A927MWH4</accession>
<proteinExistence type="inferred from homology"/>
<comment type="similarity">
    <text evidence="1">Belongs to the AHA1 family.</text>
</comment>
<dbReference type="AlphaFoldDB" id="A0A927MWH4"/>
<evidence type="ECO:0000313" key="4">
    <source>
        <dbReference type="Proteomes" id="UP000638648"/>
    </source>
</evidence>
<dbReference type="InterPro" id="IPR013538">
    <property type="entry name" value="ASHA1/2-like_C"/>
</dbReference>